<name>A0ABV2KPU0_9HYPH</name>
<evidence type="ECO:0000313" key="4">
    <source>
        <dbReference type="Proteomes" id="UP001549143"/>
    </source>
</evidence>
<dbReference type="NCBIfam" id="TIGR03261">
    <property type="entry name" value="phnS2"/>
    <property type="match status" value="1"/>
</dbReference>
<dbReference type="EMBL" id="JBEPMN010000018">
    <property type="protein sequence ID" value="MET3663054.1"/>
    <property type="molecule type" value="Genomic_DNA"/>
</dbReference>
<accession>A0ABV2KPU0</accession>
<organism evidence="3 4">
    <name type="scientific">Aquamicrobium ahrensii</name>
    <dbReference type="NCBI Taxonomy" id="469551"/>
    <lineage>
        <taxon>Bacteria</taxon>
        <taxon>Pseudomonadati</taxon>
        <taxon>Pseudomonadota</taxon>
        <taxon>Alphaproteobacteria</taxon>
        <taxon>Hyphomicrobiales</taxon>
        <taxon>Phyllobacteriaceae</taxon>
        <taxon>Aquamicrobium</taxon>
    </lineage>
</organism>
<dbReference type="InterPro" id="IPR017663">
    <property type="entry name" value="ABC_2-AEP-bd"/>
</dbReference>
<sequence>MNNFRIPTSVRRLCAALLVSGSFAASQISAQAEELTVYSAMAKEHFAELIAAFQEREPDLKINQLLDSNGPIIARLLAEKENPRADIILGASVPGLVMLEEKGMLMPYAPDGLDQIKERFYDRKSEVPHWVGTDAWASAVCFNTIEGVNHNVEEPTSWKDLIKPEYKGMITMPNPNSSATGLLAIVGWMKIFGEDEAWTYMDGLHENIAQYVHSGSKPCRMAAAGEAVIGIAYPAPGVKAINDGAPLSVVIPEEGVGSEVEGVAIIAGAGQPEAAKRLADFAVSQEGNQIHNKYYALVAREGVSTPVPNYPEGEEKALVDMDFYWVAANRDRILAEWQKRYGAKDEPK</sequence>
<keyword evidence="4" id="KW-1185">Reference proteome</keyword>
<reference evidence="3 4" key="1">
    <citation type="submission" date="2024-06" db="EMBL/GenBank/DDBJ databases">
        <title>Genomic Encyclopedia of Type Strains, Phase IV (KMG-IV): sequencing the most valuable type-strain genomes for metagenomic binning, comparative biology and taxonomic classification.</title>
        <authorList>
            <person name="Goeker M."/>
        </authorList>
    </citation>
    <scope>NUCLEOTIDE SEQUENCE [LARGE SCALE GENOMIC DNA]</scope>
    <source>
        <strain evidence="3 4">DSM 19730</strain>
    </source>
</reference>
<keyword evidence="1 2" id="KW-0732">Signal</keyword>
<dbReference type="PIRSF" id="PIRSF002825">
    <property type="entry name" value="CfbpA"/>
    <property type="match status" value="1"/>
</dbReference>
<dbReference type="Proteomes" id="UP001549143">
    <property type="component" value="Unassembled WGS sequence"/>
</dbReference>
<proteinExistence type="predicted"/>
<feature type="chain" id="PRO_5046986665" evidence="2">
    <location>
        <begin position="25"/>
        <end position="348"/>
    </location>
</feature>
<comment type="caution">
    <text evidence="3">The sequence shown here is derived from an EMBL/GenBank/DDBJ whole genome shotgun (WGS) entry which is preliminary data.</text>
</comment>
<dbReference type="RefSeq" id="WP_354152883.1">
    <property type="nucleotide sequence ID" value="NZ_JBEPMN010000018.1"/>
</dbReference>
<dbReference type="Pfam" id="PF13343">
    <property type="entry name" value="SBP_bac_6"/>
    <property type="match status" value="1"/>
</dbReference>
<dbReference type="PANTHER" id="PTHR30006:SF2">
    <property type="entry name" value="ABC TRANSPORTER SUBSTRATE-BINDING PROTEIN"/>
    <property type="match status" value="1"/>
</dbReference>
<dbReference type="SUPFAM" id="SSF53850">
    <property type="entry name" value="Periplasmic binding protein-like II"/>
    <property type="match status" value="1"/>
</dbReference>
<evidence type="ECO:0000256" key="2">
    <source>
        <dbReference type="SAM" id="SignalP"/>
    </source>
</evidence>
<dbReference type="CDD" id="cd13544">
    <property type="entry name" value="PBP2_Fbp_like_1"/>
    <property type="match status" value="1"/>
</dbReference>
<dbReference type="PANTHER" id="PTHR30006">
    <property type="entry name" value="THIAMINE-BINDING PERIPLASMIC PROTEIN-RELATED"/>
    <property type="match status" value="1"/>
</dbReference>
<dbReference type="Gene3D" id="3.40.190.10">
    <property type="entry name" value="Periplasmic binding protein-like II"/>
    <property type="match status" value="2"/>
</dbReference>
<dbReference type="InterPro" id="IPR026045">
    <property type="entry name" value="Ferric-bd"/>
</dbReference>
<feature type="signal peptide" evidence="2">
    <location>
        <begin position="1"/>
        <end position="24"/>
    </location>
</feature>
<evidence type="ECO:0000313" key="3">
    <source>
        <dbReference type="EMBL" id="MET3663054.1"/>
    </source>
</evidence>
<protein>
    <submittedName>
        <fullName evidence="3">Iron(III) transport system substrate-binding protein</fullName>
    </submittedName>
</protein>
<evidence type="ECO:0000256" key="1">
    <source>
        <dbReference type="ARBA" id="ARBA00022729"/>
    </source>
</evidence>
<gene>
    <name evidence="3" type="ORF">ABID44_003409</name>
</gene>